<dbReference type="PROSITE" id="PS00666">
    <property type="entry name" value="DHDPS_2"/>
    <property type="match status" value="1"/>
</dbReference>
<name>K0F0F0_NOCB7</name>
<gene>
    <name evidence="7" type="ORF">O3I_024355</name>
</gene>
<keyword evidence="2 4" id="KW-0456">Lyase</keyword>
<sequence length="297" mass="31767">MITSPIVAVTTPFQLDGRIDLPALGDYLDLLAAAGIRTILVNGTTAEFASLTSAERRRIVEYARGRWAGELIAHVGSPAIAEAEELADHAAQHCDRLAAISPYFFADAPEAGVEHYFAQLLEATTHPVLLYNFPRHTQNPLSPALVARLAGRYPHVCGIKDSGMDLAVTREFKTRSPRLAVFAGNDRVGAGLSELGIDGVVTGAGGPVAELPVAIAAASRAGLSDRTMALQRSFDDYTDTRKSFPLSDIAFAKAAVAERIPGFPTRVRSPLIGATVEQVARIGGFIRDRMLDVIDHL</sequence>
<evidence type="ECO:0000313" key="8">
    <source>
        <dbReference type="Proteomes" id="UP000006304"/>
    </source>
</evidence>
<proteinExistence type="inferred from homology"/>
<evidence type="ECO:0000256" key="4">
    <source>
        <dbReference type="PIRNR" id="PIRNR001365"/>
    </source>
</evidence>
<dbReference type="PANTHER" id="PTHR12128">
    <property type="entry name" value="DIHYDRODIPICOLINATE SYNTHASE"/>
    <property type="match status" value="1"/>
</dbReference>
<dbReference type="GO" id="GO:0008840">
    <property type="term" value="F:4-hydroxy-tetrahydrodipicolinate synthase activity"/>
    <property type="evidence" value="ECO:0007669"/>
    <property type="project" value="TreeGrafter"/>
</dbReference>
<evidence type="ECO:0000256" key="5">
    <source>
        <dbReference type="PIRSR" id="PIRSR001365-1"/>
    </source>
</evidence>
<keyword evidence="8" id="KW-1185">Reference proteome</keyword>
<reference evidence="7 8" key="1">
    <citation type="journal article" date="2012" name="J. Bacteriol.">
        <title>Complete genome sequence of Nocardia brasiliensis HUJEG-1.</title>
        <authorList>
            <person name="Vera-Cabrera L."/>
            <person name="Ortiz-Lopez R."/>
            <person name="Elizondo-Gonzalez R."/>
            <person name="Perez-Maya A.A."/>
            <person name="Ocampo-Candiani J."/>
        </authorList>
    </citation>
    <scope>NUCLEOTIDE SEQUENCE [LARGE SCALE GENOMIC DNA]</scope>
    <source>
        <strain evidence="8">ATCC 700358</strain>
    </source>
</reference>
<accession>K0F0F0</accession>
<feature type="active site" description="Proton donor/acceptor" evidence="5">
    <location>
        <position position="131"/>
    </location>
</feature>
<feature type="active site" description="Schiff-base intermediate with substrate" evidence="5">
    <location>
        <position position="160"/>
    </location>
</feature>
<comment type="similarity">
    <text evidence="1 4">Belongs to the DapA family.</text>
</comment>
<evidence type="ECO:0000256" key="2">
    <source>
        <dbReference type="ARBA" id="ARBA00023239"/>
    </source>
</evidence>
<dbReference type="InterPro" id="IPR013785">
    <property type="entry name" value="Aldolase_TIM"/>
</dbReference>
<evidence type="ECO:0000313" key="7">
    <source>
        <dbReference type="EMBL" id="AFU02824.1"/>
    </source>
</evidence>
<dbReference type="Pfam" id="PF00701">
    <property type="entry name" value="DHDPS"/>
    <property type="match status" value="1"/>
</dbReference>
<dbReference type="PANTHER" id="PTHR12128:SF66">
    <property type="entry name" value="4-HYDROXY-2-OXOGLUTARATE ALDOLASE, MITOCHONDRIAL"/>
    <property type="match status" value="1"/>
</dbReference>
<dbReference type="EMBL" id="CP003876">
    <property type="protein sequence ID" value="AFU02824.1"/>
    <property type="molecule type" value="Genomic_DNA"/>
</dbReference>
<dbReference type="HOGENOM" id="CLU_049343_5_1_11"/>
<dbReference type="GO" id="GO:0044281">
    <property type="term" value="P:small molecule metabolic process"/>
    <property type="evidence" value="ECO:0007669"/>
    <property type="project" value="UniProtKB-ARBA"/>
</dbReference>
<evidence type="ECO:0000256" key="3">
    <source>
        <dbReference type="ARBA" id="ARBA00023270"/>
    </source>
</evidence>
<dbReference type="Gene3D" id="3.20.20.70">
    <property type="entry name" value="Aldolase class I"/>
    <property type="match status" value="1"/>
</dbReference>
<evidence type="ECO:0000256" key="6">
    <source>
        <dbReference type="PIRSR" id="PIRSR001365-2"/>
    </source>
</evidence>
<keyword evidence="3" id="KW-0704">Schiff base</keyword>
<organism evidence="7 8">
    <name type="scientific">Nocardia brasiliensis (strain ATCC 700358 / HUJEG-1)</name>
    <dbReference type="NCBI Taxonomy" id="1133849"/>
    <lineage>
        <taxon>Bacteria</taxon>
        <taxon>Bacillati</taxon>
        <taxon>Actinomycetota</taxon>
        <taxon>Actinomycetes</taxon>
        <taxon>Mycobacteriales</taxon>
        <taxon>Nocardiaceae</taxon>
        <taxon>Nocardia</taxon>
    </lineage>
</organism>
<dbReference type="Proteomes" id="UP000006304">
    <property type="component" value="Chromosome"/>
</dbReference>
<dbReference type="PIRSF" id="PIRSF001365">
    <property type="entry name" value="DHDPS"/>
    <property type="match status" value="1"/>
</dbReference>
<dbReference type="SMART" id="SM01130">
    <property type="entry name" value="DHDPS"/>
    <property type="match status" value="1"/>
</dbReference>
<feature type="binding site" evidence="6">
    <location>
        <position position="201"/>
    </location>
    <ligand>
        <name>pyruvate</name>
        <dbReference type="ChEBI" id="CHEBI:15361"/>
    </ligand>
</feature>
<evidence type="ECO:0000256" key="1">
    <source>
        <dbReference type="ARBA" id="ARBA00007592"/>
    </source>
</evidence>
<protein>
    <submittedName>
        <fullName evidence="7">Dihydrodipicolinate synthase</fullName>
    </submittedName>
</protein>
<feature type="binding site" evidence="6">
    <location>
        <position position="45"/>
    </location>
    <ligand>
        <name>pyruvate</name>
        <dbReference type="ChEBI" id="CHEBI:15361"/>
    </ligand>
</feature>
<dbReference type="AlphaFoldDB" id="K0F0F0"/>
<dbReference type="eggNOG" id="COG0329">
    <property type="taxonomic scope" value="Bacteria"/>
</dbReference>
<dbReference type="CDD" id="cd00408">
    <property type="entry name" value="DHDPS-like"/>
    <property type="match status" value="1"/>
</dbReference>
<dbReference type="InterPro" id="IPR020625">
    <property type="entry name" value="Schiff_base-form_aldolases_AS"/>
</dbReference>
<dbReference type="KEGG" id="nbr:O3I_024355"/>
<dbReference type="STRING" id="1133849.O3I_024355"/>
<dbReference type="PRINTS" id="PR00146">
    <property type="entry name" value="DHPICSNTHASE"/>
</dbReference>
<dbReference type="SUPFAM" id="SSF51569">
    <property type="entry name" value="Aldolase"/>
    <property type="match status" value="1"/>
</dbReference>
<dbReference type="InterPro" id="IPR002220">
    <property type="entry name" value="DapA-like"/>
</dbReference>